<accession>A0A9J6G903</accession>
<reference evidence="1 2" key="1">
    <citation type="journal article" date="2020" name="Cell">
        <title>Large-Scale Comparative Analyses of Tick Genomes Elucidate Their Genetic Diversity and Vector Capacities.</title>
        <authorList>
            <consortium name="Tick Genome and Microbiome Consortium (TIGMIC)"/>
            <person name="Jia N."/>
            <person name="Wang J."/>
            <person name="Shi W."/>
            <person name="Du L."/>
            <person name="Sun Y."/>
            <person name="Zhan W."/>
            <person name="Jiang J.F."/>
            <person name="Wang Q."/>
            <person name="Zhang B."/>
            <person name="Ji P."/>
            <person name="Bell-Sakyi L."/>
            <person name="Cui X.M."/>
            <person name="Yuan T.T."/>
            <person name="Jiang B.G."/>
            <person name="Yang W.F."/>
            <person name="Lam T.T."/>
            <person name="Chang Q.C."/>
            <person name="Ding S.J."/>
            <person name="Wang X.J."/>
            <person name="Zhu J.G."/>
            <person name="Ruan X.D."/>
            <person name="Zhao L."/>
            <person name="Wei J.T."/>
            <person name="Ye R.Z."/>
            <person name="Que T.C."/>
            <person name="Du C.H."/>
            <person name="Zhou Y.H."/>
            <person name="Cheng J.X."/>
            <person name="Dai P.F."/>
            <person name="Guo W.B."/>
            <person name="Han X.H."/>
            <person name="Huang E.J."/>
            <person name="Li L.F."/>
            <person name="Wei W."/>
            <person name="Gao Y.C."/>
            <person name="Liu J.Z."/>
            <person name="Shao H.Z."/>
            <person name="Wang X."/>
            <person name="Wang C.C."/>
            <person name="Yang T.C."/>
            <person name="Huo Q.B."/>
            <person name="Li W."/>
            <person name="Chen H.Y."/>
            <person name="Chen S.E."/>
            <person name="Zhou L.G."/>
            <person name="Ni X.B."/>
            <person name="Tian J.H."/>
            <person name="Sheng Y."/>
            <person name="Liu T."/>
            <person name="Pan Y.S."/>
            <person name="Xia L.Y."/>
            <person name="Li J."/>
            <person name="Zhao F."/>
            <person name="Cao W.C."/>
        </authorList>
    </citation>
    <scope>NUCLEOTIDE SEQUENCE [LARGE SCALE GENOMIC DNA]</scope>
    <source>
        <strain evidence="1">HaeL-2018</strain>
    </source>
</reference>
<sequence length="181" mass="20725">MHPILGKSVIHARGVNWRNIRSCVSYAFSSAKLKKVKTSCMLKLNAKNYLKFLNISYHHHQQRTAEPQHHCQYHLDHRDHCINNVEENITSIFLCAAQKCVSKAFNLFHPGNLNAFKFANILCGKTQEVNPGSRRLVRYFTQSKYLLLPGTSKIKMTTKETTKYLPNNGLKIVPRLGTEDA</sequence>
<dbReference type="Proteomes" id="UP000821853">
    <property type="component" value="Chromosome 3"/>
</dbReference>
<dbReference type="VEuPathDB" id="VectorBase:HLOH_065441"/>
<organism evidence="1 2">
    <name type="scientific">Haemaphysalis longicornis</name>
    <name type="common">Bush tick</name>
    <dbReference type="NCBI Taxonomy" id="44386"/>
    <lineage>
        <taxon>Eukaryota</taxon>
        <taxon>Metazoa</taxon>
        <taxon>Ecdysozoa</taxon>
        <taxon>Arthropoda</taxon>
        <taxon>Chelicerata</taxon>
        <taxon>Arachnida</taxon>
        <taxon>Acari</taxon>
        <taxon>Parasitiformes</taxon>
        <taxon>Ixodida</taxon>
        <taxon>Ixodoidea</taxon>
        <taxon>Ixodidae</taxon>
        <taxon>Haemaphysalinae</taxon>
        <taxon>Haemaphysalis</taxon>
    </lineage>
</organism>
<protein>
    <submittedName>
        <fullName evidence="1">Uncharacterized protein</fullName>
    </submittedName>
</protein>
<keyword evidence="2" id="KW-1185">Reference proteome</keyword>
<evidence type="ECO:0000313" key="1">
    <source>
        <dbReference type="EMBL" id="KAH9371946.1"/>
    </source>
</evidence>
<comment type="caution">
    <text evidence="1">The sequence shown here is derived from an EMBL/GenBank/DDBJ whole genome shotgun (WGS) entry which is preliminary data.</text>
</comment>
<dbReference type="AlphaFoldDB" id="A0A9J6G903"/>
<proteinExistence type="predicted"/>
<dbReference type="EMBL" id="JABSTR010000005">
    <property type="protein sequence ID" value="KAH9371946.1"/>
    <property type="molecule type" value="Genomic_DNA"/>
</dbReference>
<evidence type="ECO:0000313" key="2">
    <source>
        <dbReference type="Proteomes" id="UP000821853"/>
    </source>
</evidence>
<gene>
    <name evidence="1" type="ORF">HPB48_010805</name>
</gene>
<name>A0A9J6G903_HAELO</name>